<evidence type="ECO:0000313" key="4">
    <source>
        <dbReference type="Proteomes" id="UP000589085"/>
    </source>
</evidence>
<dbReference type="Proteomes" id="UP000589085">
    <property type="component" value="Unassembled WGS sequence"/>
</dbReference>
<dbReference type="GO" id="GO:0008270">
    <property type="term" value="F:zinc ion binding"/>
    <property type="evidence" value="ECO:0007669"/>
    <property type="project" value="InterPro"/>
</dbReference>
<feature type="compositionally biased region" description="Basic and acidic residues" evidence="2">
    <location>
        <begin position="201"/>
        <end position="214"/>
    </location>
</feature>
<dbReference type="GO" id="GO:0006355">
    <property type="term" value="P:regulation of DNA-templated transcription"/>
    <property type="evidence" value="ECO:0007669"/>
    <property type="project" value="InterPro"/>
</dbReference>
<feature type="region of interest" description="Disordered" evidence="2">
    <location>
        <begin position="47"/>
        <end position="71"/>
    </location>
</feature>
<comment type="similarity">
    <text evidence="1">Belongs to the ros/MucR family.</text>
</comment>
<dbReference type="Gene3D" id="1.10.10.1550">
    <property type="entry name" value="ROS/MUCR transcriptional regulator protein"/>
    <property type="match status" value="1"/>
</dbReference>
<proteinExistence type="inferred from homology"/>
<reference evidence="3 4" key="1">
    <citation type="submission" date="2020-04" db="EMBL/GenBank/DDBJ databases">
        <title>Description of novel Gluconacetobacter.</title>
        <authorList>
            <person name="Sombolestani A."/>
        </authorList>
    </citation>
    <scope>NUCLEOTIDE SEQUENCE [LARGE SCALE GENOMIC DNA]</scope>
    <source>
        <strain evidence="3 4">LMG 19747</strain>
    </source>
</reference>
<evidence type="ECO:0000256" key="1">
    <source>
        <dbReference type="ARBA" id="ARBA00007031"/>
    </source>
</evidence>
<sequence>MSSDKDIILGRLNAMAQIVTAHLAATKVETDQLPDLVRRLYTSLSVEEPAPTHGTPATAATPPEAPAKPALAGGWSVSVAEPLDLAVPTARVEEKPHPAVPIKESVFPDYVICLEDGKKLKSLKRHLTSAFGMTIEEYKEKWDLPDEYPTVAPNYAEMRRKVAQSIGLGKRTKDAARPAPAPRQPVEAAKAPAAPTAPGGERGRNSGKKTDELRMAGALSR</sequence>
<evidence type="ECO:0000256" key="2">
    <source>
        <dbReference type="SAM" id="MobiDB-lite"/>
    </source>
</evidence>
<dbReference type="InterPro" id="IPR041920">
    <property type="entry name" value="ROS/MUCR_sf"/>
</dbReference>
<protein>
    <submittedName>
        <fullName evidence="3">MucR family transcriptional regulator</fullName>
    </submittedName>
</protein>
<name>A0A7W4ID18_9PROT</name>
<comment type="caution">
    <text evidence="3">The sequence shown here is derived from an EMBL/GenBank/DDBJ whole genome shotgun (WGS) entry which is preliminary data.</text>
</comment>
<dbReference type="GO" id="GO:0003677">
    <property type="term" value="F:DNA binding"/>
    <property type="evidence" value="ECO:0007669"/>
    <property type="project" value="InterPro"/>
</dbReference>
<feature type="region of interest" description="Disordered" evidence="2">
    <location>
        <begin position="166"/>
        <end position="221"/>
    </location>
</feature>
<evidence type="ECO:0000313" key="3">
    <source>
        <dbReference type="EMBL" id="MBB2160629.1"/>
    </source>
</evidence>
<accession>A0A7W4ID18</accession>
<dbReference type="Pfam" id="PF05443">
    <property type="entry name" value="ROS_MUCR"/>
    <property type="match status" value="1"/>
</dbReference>
<gene>
    <name evidence="3" type="ORF">HLH48_10640</name>
</gene>
<feature type="compositionally biased region" description="Low complexity" evidence="2">
    <location>
        <begin position="184"/>
        <end position="198"/>
    </location>
</feature>
<dbReference type="AlphaFoldDB" id="A0A7W4ID18"/>
<dbReference type="InterPro" id="IPR008807">
    <property type="entry name" value="ROS_MUCR"/>
</dbReference>
<dbReference type="EMBL" id="JABEQJ010000012">
    <property type="protein sequence ID" value="MBB2160629.1"/>
    <property type="molecule type" value="Genomic_DNA"/>
</dbReference>
<organism evidence="3 4">
    <name type="scientific">Gluconacetobacter sacchari</name>
    <dbReference type="NCBI Taxonomy" id="92759"/>
    <lineage>
        <taxon>Bacteria</taxon>
        <taxon>Pseudomonadati</taxon>
        <taxon>Pseudomonadota</taxon>
        <taxon>Alphaproteobacteria</taxon>
        <taxon>Acetobacterales</taxon>
        <taxon>Acetobacteraceae</taxon>
        <taxon>Gluconacetobacter</taxon>
    </lineage>
</organism>